<organism evidence="2 3">
    <name type="scientific">Stylosanthes scabra</name>
    <dbReference type="NCBI Taxonomy" id="79078"/>
    <lineage>
        <taxon>Eukaryota</taxon>
        <taxon>Viridiplantae</taxon>
        <taxon>Streptophyta</taxon>
        <taxon>Embryophyta</taxon>
        <taxon>Tracheophyta</taxon>
        <taxon>Spermatophyta</taxon>
        <taxon>Magnoliopsida</taxon>
        <taxon>eudicotyledons</taxon>
        <taxon>Gunneridae</taxon>
        <taxon>Pentapetalae</taxon>
        <taxon>rosids</taxon>
        <taxon>fabids</taxon>
        <taxon>Fabales</taxon>
        <taxon>Fabaceae</taxon>
        <taxon>Papilionoideae</taxon>
        <taxon>50 kb inversion clade</taxon>
        <taxon>dalbergioids sensu lato</taxon>
        <taxon>Dalbergieae</taxon>
        <taxon>Pterocarpus clade</taxon>
        <taxon>Stylosanthes</taxon>
    </lineage>
</organism>
<keyword evidence="1" id="KW-0812">Transmembrane</keyword>
<proteinExistence type="predicted"/>
<reference evidence="2 3" key="1">
    <citation type="journal article" date="2023" name="Plants (Basel)">
        <title>Bridging the Gap: Combining Genomics and Transcriptomics Approaches to Understand Stylosanthes scabra, an Orphan Legume from the Brazilian Caatinga.</title>
        <authorList>
            <person name="Ferreira-Neto J.R.C."/>
            <person name="da Silva M.D."/>
            <person name="Binneck E."/>
            <person name="de Melo N.F."/>
            <person name="da Silva R.H."/>
            <person name="de Melo A.L.T.M."/>
            <person name="Pandolfi V."/>
            <person name="Bustamante F.O."/>
            <person name="Brasileiro-Vidal A.C."/>
            <person name="Benko-Iseppon A.M."/>
        </authorList>
    </citation>
    <scope>NUCLEOTIDE SEQUENCE [LARGE SCALE GENOMIC DNA]</scope>
    <source>
        <tissue evidence="2">Leaves</tissue>
    </source>
</reference>
<evidence type="ECO:0000256" key="1">
    <source>
        <dbReference type="SAM" id="Phobius"/>
    </source>
</evidence>
<gene>
    <name evidence="2" type="ORF">PIB30_051275</name>
</gene>
<sequence length="237" mass="26006">MKQTALDLAESSEIKRILSEAGTKSGASIKSTNYKAEASKMASLDPRLNFVNRLKHNMSSERRDAYLVVMVLVITAIYQTGLSPPGGLYQADADSSSSTTTTSLSLNSTVAAFLKPQKRGESVLPTFDFILIQILNSLTLLWTIVQGFILVPGGYMALQLLISLTLFVASYIASIFSISPTLAMKVFALVCLFVAPVYCAVVIVANYVAFKNNYEVVYQRKLRDCSTLLRIFEFDAI</sequence>
<feature type="transmembrane region" description="Helical" evidence="1">
    <location>
        <begin position="158"/>
        <end position="180"/>
    </location>
</feature>
<comment type="caution">
    <text evidence="2">The sequence shown here is derived from an EMBL/GenBank/DDBJ whole genome shotgun (WGS) entry which is preliminary data.</text>
</comment>
<accession>A0ABU6TI96</accession>
<dbReference type="Proteomes" id="UP001341840">
    <property type="component" value="Unassembled WGS sequence"/>
</dbReference>
<evidence type="ECO:0008006" key="4">
    <source>
        <dbReference type="Google" id="ProtNLM"/>
    </source>
</evidence>
<keyword evidence="3" id="KW-1185">Reference proteome</keyword>
<feature type="transmembrane region" description="Helical" evidence="1">
    <location>
        <begin position="129"/>
        <end position="151"/>
    </location>
</feature>
<keyword evidence="1" id="KW-0472">Membrane</keyword>
<feature type="transmembrane region" description="Helical" evidence="1">
    <location>
        <begin position="65"/>
        <end position="82"/>
    </location>
</feature>
<keyword evidence="1" id="KW-1133">Transmembrane helix</keyword>
<dbReference type="EMBL" id="JASCZI010090982">
    <property type="protein sequence ID" value="MED6148242.1"/>
    <property type="molecule type" value="Genomic_DNA"/>
</dbReference>
<evidence type="ECO:0000313" key="3">
    <source>
        <dbReference type="Proteomes" id="UP001341840"/>
    </source>
</evidence>
<name>A0ABU6TI96_9FABA</name>
<feature type="transmembrane region" description="Helical" evidence="1">
    <location>
        <begin position="186"/>
        <end position="210"/>
    </location>
</feature>
<protein>
    <recommendedName>
        <fullName evidence="4">PGG domain-containing protein</fullName>
    </recommendedName>
</protein>
<evidence type="ECO:0000313" key="2">
    <source>
        <dbReference type="EMBL" id="MED6148242.1"/>
    </source>
</evidence>